<evidence type="ECO:0000256" key="4">
    <source>
        <dbReference type="ARBA" id="ARBA00011903"/>
    </source>
</evidence>
<dbReference type="Proteomes" id="UP000030341">
    <property type="component" value="Chromosome 2"/>
</dbReference>
<evidence type="ECO:0000256" key="1">
    <source>
        <dbReference type="ARBA" id="ARBA00004429"/>
    </source>
</evidence>
<keyword evidence="5" id="KW-1003">Cell membrane</keyword>
<feature type="domain" description="Tyrosine-protein kinase G-rich" evidence="19">
    <location>
        <begin position="358"/>
        <end position="430"/>
    </location>
</feature>
<dbReference type="GO" id="GO:0005886">
    <property type="term" value="C:plasma membrane"/>
    <property type="evidence" value="ECO:0007669"/>
    <property type="project" value="UniProtKB-SubCell"/>
</dbReference>
<evidence type="ECO:0000256" key="14">
    <source>
        <dbReference type="ARBA" id="ARBA00023137"/>
    </source>
</evidence>
<dbReference type="Pfam" id="PF13614">
    <property type="entry name" value="AAA_31"/>
    <property type="match status" value="1"/>
</dbReference>
<keyword evidence="14" id="KW-0829">Tyrosine-protein kinase</keyword>
<dbReference type="eggNOG" id="COG0489">
    <property type="taxonomic scope" value="Bacteria"/>
</dbReference>
<accession>A0A0A7EJY1</accession>
<keyword evidence="7" id="KW-0808">Transferase</keyword>
<dbReference type="InterPro" id="IPR050445">
    <property type="entry name" value="Bact_polysacc_biosynth/exp"/>
</dbReference>
<comment type="subcellular location">
    <subcellularLocation>
        <location evidence="1">Cell inner membrane</location>
        <topology evidence="1">Multi-pass membrane protein</topology>
    </subcellularLocation>
</comment>
<dbReference type="EC" id="2.7.10.2" evidence="4"/>
<dbReference type="InterPro" id="IPR032807">
    <property type="entry name" value="GNVR"/>
</dbReference>
<keyword evidence="9" id="KW-0547">Nucleotide-binding</keyword>
<evidence type="ECO:0000259" key="17">
    <source>
        <dbReference type="Pfam" id="PF02706"/>
    </source>
</evidence>
<feature type="domain" description="AAA" evidence="18">
    <location>
        <begin position="503"/>
        <end position="623"/>
    </location>
</feature>
<comment type="similarity">
    <text evidence="3">Belongs to the etk/wzc family.</text>
</comment>
<reference evidence="20 21" key="1">
    <citation type="submission" date="2014-11" db="EMBL/GenBank/DDBJ databases">
        <title>Complete Genome Sequence of Pseudoalteromonas sp. Strain OCN003 Isolated from Kaneohe Bay, Oahu, Hawaii.</title>
        <authorList>
            <person name="Beurmann S."/>
            <person name="Videau P."/>
            <person name="Ushijima B."/>
            <person name="Smith A.M."/>
            <person name="Aeby G.S."/>
            <person name="Callahan S.M."/>
            <person name="Belcaid M."/>
        </authorList>
    </citation>
    <scope>NUCLEOTIDE SEQUENCE [LARGE SCALE GENOMIC DNA]</scope>
    <source>
        <strain evidence="20 21">OCN003</strain>
    </source>
</reference>
<evidence type="ECO:0000256" key="15">
    <source>
        <dbReference type="ARBA" id="ARBA00051245"/>
    </source>
</evidence>
<evidence type="ECO:0000256" key="12">
    <source>
        <dbReference type="ARBA" id="ARBA00022989"/>
    </source>
</evidence>
<dbReference type="PANTHER" id="PTHR32309:SF13">
    <property type="entry name" value="FERRIC ENTEROBACTIN TRANSPORT PROTEIN FEPE"/>
    <property type="match status" value="1"/>
</dbReference>
<evidence type="ECO:0000259" key="19">
    <source>
        <dbReference type="Pfam" id="PF13807"/>
    </source>
</evidence>
<dbReference type="InterPro" id="IPR025669">
    <property type="entry name" value="AAA_dom"/>
</dbReference>
<dbReference type="AlphaFoldDB" id="A0A0A7EJY1"/>
<name>A0A0A7EJY1_9GAMM</name>
<dbReference type="STRING" id="1348114.OM33_17815"/>
<evidence type="ECO:0000256" key="10">
    <source>
        <dbReference type="ARBA" id="ARBA00022777"/>
    </source>
</evidence>
<comment type="catalytic activity">
    <reaction evidence="15">
        <text>L-tyrosyl-[protein] + ATP = O-phospho-L-tyrosyl-[protein] + ADP + H(+)</text>
        <dbReference type="Rhea" id="RHEA:10596"/>
        <dbReference type="Rhea" id="RHEA-COMP:10136"/>
        <dbReference type="Rhea" id="RHEA-COMP:20101"/>
        <dbReference type="ChEBI" id="CHEBI:15378"/>
        <dbReference type="ChEBI" id="CHEBI:30616"/>
        <dbReference type="ChEBI" id="CHEBI:46858"/>
        <dbReference type="ChEBI" id="CHEBI:61978"/>
        <dbReference type="ChEBI" id="CHEBI:456216"/>
        <dbReference type="EC" id="2.7.10.2"/>
    </reaction>
</comment>
<keyword evidence="6" id="KW-0997">Cell inner membrane</keyword>
<dbReference type="InterPro" id="IPR005702">
    <property type="entry name" value="Wzc-like_C"/>
</dbReference>
<evidence type="ECO:0000256" key="8">
    <source>
        <dbReference type="ARBA" id="ARBA00022692"/>
    </source>
</evidence>
<evidence type="ECO:0000256" key="9">
    <source>
        <dbReference type="ARBA" id="ARBA00022741"/>
    </source>
</evidence>
<dbReference type="InterPro" id="IPR027417">
    <property type="entry name" value="P-loop_NTPase"/>
</dbReference>
<evidence type="ECO:0000313" key="21">
    <source>
        <dbReference type="Proteomes" id="UP000030341"/>
    </source>
</evidence>
<organism evidence="20 21">
    <name type="scientific">Pseudoalteromonas piratica</name>
    <dbReference type="NCBI Taxonomy" id="1348114"/>
    <lineage>
        <taxon>Bacteria</taxon>
        <taxon>Pseudomonadati</taxon>
        <taxon>Pseudomonadota</taxon>
        <taxon>Gammaproteobacteria</taxon>
        <taxon>Alteromonadales</taxon>
        <taxon>Pseudoalteromonadaceae</taxon>
        <taxon>Pseudoalteromonas</taxon>
    </lineage>
</organism>
<evidence type="ECO:0000313" key="20">
    <source>
        <dbReference type="EMBL" id="AIY66944.1"/>
    </source>
</evidence>
<keyword evidence="10" id="KW-0418">Kinase</keyword>
<dbReference type="Pfam" id="PF13807">
    <property type="entry name" value="GNVR"/>
    <property type="match status" value="1"/>
</dbReference>
<feature type="domain" description="Polysaccharide chain length determinant N-terminal" evidence="17">
    <location>
        <begin position="15"/>
        <end position="104"/>
    </location>
</feature>
<gene>
    <name evidence="20" type="ORF">OM33_17815</name>
</gene>
<evidence type="ECO:0000256" key="11">
    <source>
        <dbReference type="ARBA" id="ARBA00022840"/>
    </source>
</evidence>
<evidence type="ECO:0000259" key="18">
    <source>
        <dbReference type="Pfam" id="PF13614"/>
    </source>
</evidence>
<dbReference type="PANTHER" id="PTHR32309">
    <property type="entry name" value="TYROSINE-PROTEIN KINASE"/>
    <property type="match status" value="1"/>
</dbReference>
<keyword evidence="21" id="KW-1185">Reference proteome</keyword>
<evidence type="ECO:0000256" key="7">
    <source>
        <dbReference type="ARBA" id="ARBA00022679"/>
    </source>
</evidence>
<proteinExistence type="inferred from homology"/>
<sequence length="690" mass="78449">MNKPAVVSPSNVDTSINVGDLLGLLWVKKWVIIFVTGSVFSLGLLFISKLPDIYRASTTIMVKGERADNPLQTLVSGQIGVQEELDTTIKLIKSIQFAKVLIDKIKQQYGNGFQFDKVLNDEKEFIKVLSIQPVPNTHMLELSFEHTDAKFAAFVVNLIASSFIDYELSLMQPHADKSDEWIRTKIQEVKDKLDEEESKLNDFRQNNNIVDIVSFVSLAKQDISQLHDQKRSLTLEAEKLARVIKTLANHANTDSALVISQWSDVETLKILSKQQAQLETELSQIKLRYLEKHPKYKAKITEIEGTRQQLALEFEKLSDGLKHKLSEINQSIKSLDLNRIAAEQQLEQAILKNLEFEKIKRSVSATTQLLESITAKQKEVELFKDIHHASSIIIVDPAIEPEKPVRPKRAILAAVVLFIGLALSLLVIFIAKILGNSHKKYYQLVRAYDLDVLGELPIVSRFRRYKRGLIFSNENEGDYRLFEECIRSIRTRMLLSDGSQQDKIIAISSLEPGEGKSNFALLLAKSISEVEDVIVIDADLREHSITVKLGYEPSQPGLTNFLAKTHTFEQCVIKDPTLKADVFASGILPKKPQLFLSMSRFENMLKALSKQYDRVILNCPPLFFASDIMLISKHVNTINLIVDVQKHTVTELENELDQLVYTKSKVNSVIFNKIKVEHKNYYRRVKNRKI</sequence>
<comment type="similarity">
    <text evidence="2">Belongs to the CpsD/CapB family.</text>
</comment>
<evidence type="ECO:0000256" key="13">
    <source>
        <dbReference type="ARBA" id="ARBA00023136"/>
    </source>
</evidence>
<dbReference type="GO" id="GO:0004713">
    <property type="term" value="F:protein tyrosine kinase activity"/>
    <property type="evidence" value="ECO:0007669"/>
    <property type="project" value="TreeGrafter"/>
</dbReference>
<dbReference type="HOGENOM" id="CLU_009912_2_1_6"/>
<evidence type="ECO:0000256" key="3">
    <source>
        <dbReference type="ARBA" id="ARBA00008883"/>
    </source>
</evidence>
<keyword evidence="8 16" id="KW-0812">Transmembrane</keyword>
<dbReference type="Gene3D" id="3.40.50.300">
    <property type="entry name" value="P-loop containing nucleotide triphosphate hydrolases"/>
    <property type="match status" value="1"/>
</dbReference>
<evidence type="ECO:0000256" key="6">
    <source>
        <dbReference type="ARBA" id="ARBA00022519"/>
    </source>
</evidence>
<keyword evidence="12 16" id="KW-1133">Transmembrane helix</keyword>
<dbReference type="RefSeq" id="WP_040135592.1">
    <property type="nucleotide sequence ID" value="NZ_CP009889.1"/>
</dbReference>
<dbReference type="OrthoDB" id="9775724at2"/>
<keyword evidence="11" id="KW-0067">ATP-binding</keyword>
<feature type="transmembrane region" description="Helical" evidence="16">
    <location>
        <begin position="30"/>
        <end position="47"/>
    </location>
</feature>
<dbReference type="Pfam" id="PF02706">
    <property type="entry name" value="Wzz"/>
    <property type="match status" value="1"/>
</dbReference>
<evidence type="ECO:0000256" key="5">
    <source>
        <dbReference type="ARBA" id="ARBA00022475"/>
    </source>
</evidence>
<protein>
    <recommendedName>
        <fullName evidence="4">non-specific protein-tyrosine kinase</fullName>
        <ecNumber evidence="4">2.7.10.2</ecNumber>
    </recommendedName>
</protein>
<dbReference type="eggNOG" id="COG3206">
    <property type="taxonomic scope" value="Bacteria"/>
</dbReference>
<evidence type="ECO:0000256" key="2">
    <source>
        <dbReference type="ARBA" id="ARBA00007316"/>
    </source>
</evidence>
<dbReference type="EMBL" id="CP009889">
    <property type="protein sequence ID" value="AIY66944.1"/>
    <property type="molecule type" value="Genomic_DNA"/>
</dbReference>
<keyword evidence="13 16" id="KW-0472">Membrane</keyword>
<dbReference type="SUPFAM" id="SSF52540">
    <property type="entry name" value="P-loop containing nucleoside triphosphate hydrolases"/>
    <property type="match status" value="1"/>
</dbReference>
<feature type="transmembrane region" description="Helical" evidence="16">
    <location>
        <begin position="410"/>
        <end position="431"/>
    </location>
</feature>
<dbReference type="KEGG" id="pseo:OM33_17815"/>
<dbReference type="CDD" id="cd05387">
    <property type="entry name" value="BY-kinase"/>
    <property type="match status" value="1"/>
</dbReference>
<dbReference type="InterPro" id="IPR003856">
    <property type="entry name" value="LPS_length_determ_N"/>
</dbReference>
<evidence type="ECO:0000256" key="16">
    <source>
        <dbReference type="SAM" id="Phobius"/>
    </source>
</evidence>